<dbReference type="GO" id="GO:0008270">
    <property type="term" value="F:zinc ion binding"/>
    <property type="evidence" value="ECO:0007669"/>
    <property type="project" value="UniProtKB-KW"/>
</dbReference>
<dbReference type="AlphaFoldDB" id="D2VRW3"/>
<dbReference type="InParanoid" id="D2VRW3"/>
<accession>D2VRW3</accession>
<dbReference type="Gene3D" id="2.120.10.30">
    <property type="entry name" value="TolB, C-terminal domain"/>
    <property type="match status" value="3"/>
</dbReference>
<evidence type="ECO:0000256" key="2">
    <source>
        <dbReference type="PROSITE-ProRule" id="PRU00504"/>
    </source>
</evidence>
<dbReference type="KEGG" id="ngr:NAEGRDRAFT_51768"/>
<dbReference type="VEuPathDB" id="AmoebaDB:NAEGRDRAFT_51768"/>
<dbReference type="InterPro" id="IPR011042">
    <property type="entry name" value="6-blade_b-propeller_TolB-like"/>
</dbReference>
<evidence type="ECO:0000313" key="4">
    <source>
        <dbReference type="Proteomes" id="UP000006671"/>
    </source>
</evidence>
<dbReference type="Pfam" id="PF01436">
    <property type="entry name" value="NHL"/>
    <property type="match status" value="1"/>
</dbReference>
<proteinExistence type="predicted"/>
<feature type="repeat" description="NHL" evidence="2">
    <location>
        <begin position="453"/>
        <end position="489"/>
    </location>
</feature>
<sequence>MPPKFCAKCLDEEEEVAATHHCPTCDLLMCEVHLMLHNKVAKTKGHAADVVEVKEEEEEKKQIMCQMCMEDDEETAALYFCPICKLNICELHLNLHNKMSKTKGHEKEIKILGEDGLSTCAHCQAHCPDDFVDAVFACRECKTNLCYHHAKIHTLACNHAKNPKPQGEGCSQLDTNSFRLLADNKFKQFAGDFEFVGFLGSSNEAQDEFFLKGSEGKQPQQFKKPNGLKINIYTKEIFVCDSQNCRIQVFDLTTRAFKREMKFFSFSPLHLDFDLSDDTMIISGDNQTVAKYTMDGRTLIWEYGKPNNYTATDETFGNCRGIVVDNEGDGNVYIAEWNNDRVKVLTRDGKFVKHFIEKQLWTAPQGLAIRNGNLLVNSRCYGQGQVAELSLPDGEFIKSYGKKQDLDPELQDSCYMCVERFSGNIVIADTDDSWTSPIKFIKGQSLLKLEKPRGQGKLHFSAPTGIDIDPYTGLLYVCDRENNRVQILK</sequence>
<dbReference type="EMBL" id="GG738892">
    <property type="protein sequence ID" value="EFC40459.1"/>
    <property type="molecule type" value="Genomic_DNA"/>
</dbReference>
<dbReference type="GeneID" id="8854426"/>
<evidence type="ECO:0000256" key="1">
    <source>
        <dbReference type="ARBA" id="ARBA00022737"/>
    </source>
</evidence>
<reference evidence="3 4" key="1">
    <citation type="journal article" date="2010" name="Cell">
        <title>The genome of Naegleria gruberi illuminates early eukaryotic versatility.</title>
        <authorList>
            <person name="Fritz-Laylin L.K."/>
            <person name="Prochnik S.E."/>
            <person name="Ginger M.L."/>
            <person name="Dacks J.B."/>
            <person name="Carpenter M.L."/>
            <person name="Field M.C."/>
            <person name="Kuo A."/>
            <person name="Paredez A."/>
            <person name="Chapman J."/>
            <person name="Pham J."/>
            <person name="Shu S."/>
            <person name="Neupane R."/>
            <person name="Cipriano M."/>
            <person name="Mancuso J."/>
            <person name="Tu H."/>
            <person name="Salamov A."/>
            <person name="Lindquist E."/>
            <person name="Shapiro H."/>
            <person name="Lucas S."/>
            <person name="Grigoriev I.V."/>
            <person name="Cande W.Z."/>
            <person name="Fulton C."/>
            <person name="Rokhsar D.S."/>
            <person name="Dawson S.C."/>
        </authorList>
    </citation>
    <scope>NUCLEOTIDE SEQUENCE [LARGE SCALE GENOMIC DNA]</scope>
    <source>
        <strain evidence="3 4">NEG-M</strain>
    </source>
</reference>
<dbReference type="Gene3D" id="4.10.830.40">
    <property type="match status" value="1"/>
</dbReference>
<protein>
    <submittedName>
        <fullName evidence="3">Predicted protein</fullName>
    </submittedName>
</protein>
<keyword evidence="1" id="KW-0677">Repeat</keyword>
<keyword evidence="4" id="KW-1185">Reference proteome</keyword>
<gene>
    <name evidence="3" type="ORF">NAEGRDRAFT_51768</name>
</gene>
<dbReference type="OrthoDB" id="1630758at2759"/>
<dbReference type="InterPro" id="IPR001258">
    <property type="entry name" value="NHL_repeat"/>
</dbReference>
<dbReference type="PANTHER" id="PTHR24104:SF25">
    <property type="entry name" value="PROTEIN LIN-41"/>
    <property type="match status" value="1"/>
</dbReference>
<dbReference type="eggNOG" id="KOG2177">
    <property type="taxonomic scope" value="Eukaryota"/>
</dbReference>
<name>D2VRW3_NAEGR</name>
<dbReference type="PROSITE" id="PS51125">
    <property type="entry name" value="NHL"/>
    <property type="match status" value="3"/>
</dbReference>
<dbReference type="SUPFAM" id="SSF101898">
    <property type="entry name" value="NHL repeat"/>
    <property type="match status" value="1"/>
</dbReference>
<feature type="repeat" description="NHL" evidence="2">
    <location>
        <begin position="213"/>
        <end position="253"/>
    </location>
</feature>
<dbReference type="PANTHER" id="PTHR24104">
    <property type="entry name" value="E3 UBIQUITIN-PROTEIN LIGASE NHLRC1-RELATED"/>
    <property type="match status" value="1"/>
</dbReference>
<feature type="repeat" description="NHL" evidence="2">
    <location>
        <begin position="320"/>
        <end position="348"/>
    </location>
</feature>
<dbReference type="InterPro" id="IPR050952">
    <property type="entry name" value="TRIM-NHL_E3_ligases"/>
</dbReference>
<dbReference type="CDD" id="cd05819">
    <property type="entry name" value="NHL"/>
    <property type="match status" value="1"/>
</dbReference>
<evidence type="ECO:0000313" key="3">
    <source>
        <dbReference type="EMBL" id="EFC40459.1"/>
    </source>
</evidence>
<dbReference type="Proteomes" id="UP000006671">
    <property type="component" value="Unassembled WGS sequence"/>
</dbReference>
<dbReference type="RefSeq" id="XP_002673203.1">
    <property type="nucleotide sequence ID" value="XM_002673157.1"/>
</dbReference>
<organism evidence="4">
    <name type="scientific">Naegleria gruberi</name>
    <name type="common">Amoeba</name>
    <dbReference type="NCBI Taxonomy" id="5762"/>
    <lineage>
        <taxon>Eukaryota</taxon>
        <taxon>Discoba</taxon>
        <taxon>Heterolobosea</taxon>
        <taxon>Tetramitia</taxon>
        <taxon>Eutetramitia</taxon>
        <taxon>Vahlkampfiidae</taxon>
        <taxon>Naegleria</taxon>
    </lineage>
</organism>